<evidence type="ECO:0008006" key="6">
    <source>
        <dbReference type="Google" id="ProtNLM"/>
    </source>
</evidence>
<evidence type="ECO:0000259" key="2">
    <source>
        <dbReference type="Pfam" id="PF00534"/>
    </source>
</evidence>
<dbReference type="EMBL" id="LJVE01000033">
    <property type="protein sequence ID" value="KPL14835.1"/>
    <property type="molecule type" value="Genomic_DNA"/>
</dbReference>
<dbReference type="Gene3D" id="3.40.50.2000">
    <property type="entry name" value="Glycogen Phosphorylase B"/>
    <property type="match status" value="2"/>
</dbReference>
<dbReference type="PANTHER" id="PTHR46401:SF2">
    <property type="entry name" value="GLYCOSYLTRANSFERASE WBBK-RELATED"/>
    <property type="match status" value="1"/>
</dbReference>
<dbReference type="PATRIC" id="fig|1703778.3.peg.121"/>
<dbReference type="Pfam" id="PF13439">
    <property type="entry name" value="Glyco_transf_4"/>
    <property type="match status" value="1"/>
</dbReference>
<dbReference type="Proteomes" id="UP000050975">
    <property type="component" value="Unassembled WGS sequence"/>
</dbReference>
<dbReference type="Pfam" id="PF00534">
    <property type="entry name" value="Glycos_transf_1"/>
    <property type="match status" value="1"/>
</dbReference>
<gene>
    <name evidence="4" type="ORF">AMJ74_02650</name>
</gene>
<dbReference type="InterPro" id="IPR001296">
    <property type="entry name" value="Glyco_trans_1"/>
</dbReference>
<dbReference type="SUPFAM" id="SSF53756">
    <property type="entry name" value="UDP-Glycosyltransferase/glycogen phosphorylase"/>
    <property type="match status" value="1"/>
</dbReference>
<dbReference type="GO" id="GO:0009103">
    <property type="term" value="P:lipopolysaccharide biosynthetic process"/>
    <property type="evidence" value="ECO:0007669"/>
    <property type="project" value="TreeGrafter"/>
</dbReference>
<comment type="caution">
    <text evidence="4">The sequence shown here is derived from an EMBL/GenBank/DDBJ whole genome shotgun (WGS) entry which is preliminary data.</text>
</comment>
<dbReference type="CDD" id="cd03809">
    <property type="entry name" value="GT4_MtfB-like"/>
    <property type="match status" value="1"/>
</dbReference>
<evidence type="ECO:0000256" key="1">
    <source>
        <dbReference type="ARBA" id="ARBA00022679"/>
    </source>
</evidence>
<name>A0A0S8K081_UNCW3</name>
<accession>A0A0S8K081</accession>
<reference evidence="4 5" key="1">
    <citation type="journal article" date="2015" name="Microbiome">
        <title>Genomic resolution of linkages in carbon, nitrogen, and sulfur cycling among widespread estuary sediment bacteria.</title>
        <authorList>
            <person name="Baker B.J."/>
            <person name="Lazar C.S."/>
            <person name="Teske A.P."/>
            <person name="Dick G.J."/>
        </authorList>
    </citation>
    <scope>NUCLEOTIDE SEQUENCE [LARGE SCALE GENOMIC DNA]</scope>
    <source>
        <strain evidence="4">SM1_77</strain>
    </source>
</reference>
<evidence type="ECO:0000313" key="5">
    <source>
        <dbReference type="Proteomes" id="UP000050975"/>
    </source>
</evidence>
<feature type="domain" description="Glycosyltransferase subfamily 4-like N-terminal" evidence="3">
    <location>
        <begin position="34"/>
        <end position="142"/>
    </location>
</feature>
<keyword evidence="1" id="KW-0808">Transferase</keyword>
<sequence>MTTHKDFRFAILYQRSLVKNHPLFDLTSRPITFIPIDSPVIGPRRERNLFSFRKRINRMDLFHCLSSYMPAFGIKVPTIITVHDLKYLRYPQLLGLRLKTVYYSWIIKRGIRKAAHIIAVSESTKNDIVNLGTDCGKIKVIYEANTLSYDKRADSPPSGIGGKPFMLFVGEDRPHKNIDRLIRAHLTLYDSLGERCPRLVLAGPDFQRLSRKYSEIADKVGIIFAGSVDDNRLMQLYRNALALVYPSLYEGFGLPILEAMAAGTPVITSNYSAMAEVAGSAAILVDPMSVDQINQAMMKIALHPAEHDRLKRLGLRHVRKYSWEKAALSTLKLYEHVISTNASFRGIRDYEEDLY</sequence>
<proteinExistence type="predicted"/>
<feature type="domain" description="Glycosyl transferase family 1" evidence="2">
    <location>
        <begin position="152"/>
        <end position="311"/>
    </location>
</feature>
<dbReference type="GO" id="GO:0016757">
    <property type="term" value="F:glycosyltransferase activity"/>
    <property type="evidence" value="ECO:0007669"/>
    <property type="project" value="InterPro"/>
</dbReference>
<organism evidence="4 5">
    <name type="scientific">candidate division WOR_3 bacterium SM1_77</name>
    <dbReference type="NCBI Taxonomy" id="1703778"/>
    <lineage>
        <taxon>Bacteria</taxon>
        <taxon>Bacteria division WOR-3</taxon>
    </lineage>
</organism>
<dbReference type="InterPro" id="IPR028098">
    <property type="entry name" value="Glyco_trans_4-like_N"/>
</dbReference>
<dbReference type="PANTHER" id="PTHR46401">
    <property type="entry name" value="GLYCOSYLTRANSFERASE WBBK-RELATED"/>
    <property type="match status" value="1"/>
</dbReference>
<evidence type="ECO:0000259" key="3">
    <source>
        <dbReference type="Pfam" id="PF13439"/>
    </source>
</evidence>
<protein>
    <recommendedName>
        <fullName evidence="6">Glycosyl transferase family 1 domain-containing protein</fullName>
    </recommendedName>
</protein>
<evidence type="ECO:0000313" key="4">
    <source>
        <dbReference type="EMBL" id="KPL14835.1"/>
    </source>
</evidence>
<dbReference type="AlphaFoldDB" id="A0A0S8K081"/>